<keyword evidence="3" id="KW-1185">Reference proteome</keyword>
<dbReference type="Proteomes" id="UP000735302">
    <property type="component" value="Unassembled WGS sequence"/>
</dbReference>
<name>A0AAV4BYJ5_9GAST</name>
<gene>
    <name evidence="2" type="ORF">PoB_005039400</name>
</gene>
<sequence>MGLTRGEEVRSDCFDQTPYCGKFITPPRWLTYSGDPSWATFQMKYERFARYQSFNAQQAKDYLSWVLVGRAADYYFFLMRLDNFDYVQIMWFMEQRFAPPQRPHETTFPSFQDARQKHGESLCDWADRVHHLALGAFEMVAHAGLMERDIEHMLYKFCDGCLDREAGHHAFKRRPISLDQAITFIQKFQFSSAGMCGLRDSGRPSDLHPFRASSHSDPEYQSKFCKECCRKSYTSDDNRQDWEYAPAGTRDTPRVTYDMPSSPSRHCSTLSSEDEMELLQSFKSGFVDRTQQMMANNLSKCASKFDDKVSISSRQIDRLDARVDRLVDHSLLSKPAGYTSNHGCDETPCQEELHSTQSAHSDQTKNDHGSGPVPL</sequence>
<evidence type="ECO:0000313" key="3">
    <source>
        <dbReference type="Proteomes" id="UP000735302"/>
    </source>
</evidence>
<feature type="region of interest" description="Disordered" evidence="1">
    <location>
        <begin position="334"/>
        <end position="375"/>
    </location>
</feature>
<dbReference type="AlphaFoldDB" id="A0AAV4BYJ5"/>
<accession>A0AAV4BYJ5</accession>
<comment type="caution">
    <text evidence="2">The sequence shown here is derived from an EMBL/GenBank/DDBJ whole genome shotgun (WGS) entry which is preliminary data.</text>
</comment>
<protein>
    <submittedName>
        <fullName evidence="2">Uncharacterized protein</fullName>
    </submittedName>
</protein>
<proteinExistence type="predicted"/>
<evidence type="ECO:0000313" key="2">
    <source>
        <dbReference type="EMBL" id="GFO23889.1"/>
    </source>
</evidence>
<reference evidence="2 3" key="1">
    <citation type="journal article" date="2021" name="Elife">
        <title>Chloroplast acquisition without the gene transfer in kleptoplastic sea slugs, Plakobranchus ocellatus.</title>
        <authorList>
            <person name="Maeda T."/>
            <person name="Takahashi S."/>
            <person name="Yoshida T."/>
            <person name="Shimamura S."/>
            <person name="Takaki Y."/>
            <person name="Nagai Y."/>
            <person name="Toyoda A."/>
            <person name="Suzuki Y."/>
            <person name="Arimoto A."/>
            <person name="Ishii H."/>
            <person name="Satoh N."/>
            <person name="Nishiyama T."/>
            <person name="Hasebe M."/>
            <person name="Maruyama T."/>
            <person name="Minagawa J."/>
            <person name="Obokata J."/>
            <person name="Shigenobu S."/>
        </authorList>
    </citation>
    <scope>NUCLEOTIDE SEQUENCE [LARGE SCALE GENOMIC DNA]</scope>
</reference>
<evidence type="ECO:0000256" key="1">
    <source>
        <dbReference type="SAM" id="MobiDB-lite"/>
    </source>
</evidence>
<organism evidence="2 3">
    <name type="scientific">Plakobranchus ocellatus</name>
    <dbReference type="NCBI Taxonomy" id="259542"/>
    <lineage>
        <taxon>Eukaryota</taxon>
        <taxon>Metazoa</taxon>
        <taxon>Spiralia</taxon>
        <taxon>Lophotrochozoa</taxon>
        <taxon>Mollusca</taxon>
        <taxon>Gastropoda</taxon>
        <taxon>Heterobranchia</taxon>
        <taxon>Euthyneura</taxon>
        <taxon>Panpulmonata</taxon>
        <taxon>Sacoglossa</taxon>
        <taxon>Placobranchoidea</taxon>
        <taxon>Plakobranchidae</taxon>
        <taxon>Plakobranchus</taxon>
    </lineage>
</organism>
<dbReference type="EMBL" id="BLXT01005549">
    <property type="protein sequence ID" value="GFO23889.1"/>
    <property type="molecule type" value="Genomic_DNA"/>
</dbReference>